<keyword evidence="1" id="KW-1133">Transmembrane helix</keyword>
<sequence>MGTYLRRGAGLGLLLGFVTAGGGFLIGLALTADGEPIGSGSMLSPSFLVTVAAVVGLPVGSVVGLLSACGCLLAREPLEAVSSSMRTAVMAIVGAVVAGACTWAAARSLAELSGPVAPYVVIATLVGGLVSARTEHLWTRRQHDGGRRASADGDR</sequence>
<gene>
    <name evidence="3" type="ORF">FB463_002029</name>
    <name evidence="2" type="ORF">FFA01_26260</name>
</gene>
<dbReference type="AlphaFoldDB" id="A0A7W3PIW1"/>
<evidence type="ECO:0000313" key="3">
    <source>
        <dbReference type="EMBL" id="MBA8813780.1"/>
    </source>
</evidence>
<evidence type="ECO:0000256" key="1">
    <source>
        <dbReference type="SAM" id="Phobius"/>
    </source>
</evidence>
<reference evidence="3 5" key="2">
    <citation type="submission" date="2020-07" db="EMBL/GenBank/DDBJ databases">
        <title>Sequencing the genomes of 1000 actinobacteria strains.</title>
        <authorList>
            <person name="Klenk H.-P."/>
        </authorList>
    </citation>
    <scope>NUCLEOTIDE SEQUENCE [LARGE SCALE GENOMIC DNA]</scope>
    <source>
        <strain evidence="3 5">DSM 10309</strain>
    </source>
</reference>
<evidence type="ECO:0000313" key="5">
    <source>
        <dbReference type="Proteomes" id="UP000522688"/>
    </source>
</evidence>
<dbReference type="EMBL" id="BJUV01000033">
    <property type="protein sequence ID" value="GEK84317.1"/>
    <property type="molecule type" value="Genomic_DNA"/>
</dbReference>
<dbReference type="RefSeq" id="WP_146856645.1">
    <property type="nucleotide sequence ID" value="NZ_BAAAHR010000003.1"/>
</dbReference>
<dbReference type="Proteomes" id="UP000321154">
    <property type="component" value="Unassembled WGS sequence"/>
</dbReference>
<dbReference type="Proteomes" id="UP000522688">
    <property type="component" value="Unassembled WGS sequence"/>
</dbReference>
<keyword evidence="1" id="KW-0472">Membrane</keyword>
<feature type="transmembrane region" description="Helical" evidence="1">
    <location>
        <begin position="47"/>
        <end position="73"/>
    </location>
</feature>
<protein>
    <submittedName>
        <fullName evidence="3">Uncharacterized protein</fullName>
    </submittedName>
</protein>
<reference evidence="2 4" key="1">
    <citation type="submission" date="2019-07" db="EMBL/GenBank/DDBJ databases">
        <title>Whole genome shotgun sequence of Frigoribacterium faeni NBRC 103066.</title>
        <authorList>
            <person name="Hosoyama A."/>
            <person name="Uohara A."/>
            <person name="Ohji S."/>
            <person name="Ichikawa N."/>
        </authorList>
    </citation>
    <scope>NUCLEOTIDE SEQUENCE [LARGE SCALE GENOMIC DNA]</scope>
    <source>
        <strain evidence="2 4">NBRC 103066</strain>
    </source>
</reference>
<keyword evidence="1" id="KW-0812">Transmembrane</keyword>
<comment type="caution">
    <text evidence="3">The sequence shown here is derived from an EMBL/GenBank/DDBJ whole genome shotgun (WGS) entry which is preliminary data.</text>
</comment>
<evidence type="ECO:0000313" key="4">
    <source>
        <dbReference type="Proteomes" id="UP000321154"/>
    </source>
</evidence>
<dbReference type="EMBL" id="JACGWW010000002">
    <property type="protein sequence ID" value="MBA8813780.1"/>
    <property type="molecule type" value="Genomic_DNA"/>
</dbReference>
<name>A0A7W3PIW1_9MICO</name>
<keyword evidence="4" id="KW-1185">Reference proteome</keyword>
<organism evidence="3 5">
    <name type="scientific">Frigoribacterium faeni</name>
    <dbReference type="NCBI Taxonomy" id="145483"/>
    <lineage>
        <taxon>Bacteria</taxon>
        <taxon>Bacillati</taxon>
        <taxon>Actinomycetota</taxon>
        <taxon>Actinomycetes</taxon>
        <taxon>Micrococcales</taxon>
        <taxon>Microbacteriaceae</taxon>
        <taxon>Frigoribacterium</taxon>
    </lineage>
</organism>
<proteinExistence type="predicted"/>
<evidence type="ECO:0000313" key="2">
    <source>
        <dbReference type="EMBL" id="GEK84317.1"/>
    </source>
</evidence>
<accession>A0A7W3PIW1</accession>
<feature type="transmembrane region" description="Helical" evidence="1">
    <location>
        <begin position="85"/>
        <end position="106"/>
    </location>
</feature>
<feature type="transmembrane region" description="Helical" evidence="1">
    <location>
        <begin position="112"/>
        <end position="132"/>
    </location>
</feature>